<proteinExistence type="predicted"/>
<feature type="compositionally biased region" description="Basic and acidic residues" evidence="1">
    <location>
        <begin position="54"/>
        <end position="63"/>
    </location>
</feature>
<organism evidence="2 3">
    <name type="scientific">Camelimonas lactis</name>
    <dbReference type="NCBI Taxonomy" id="659006"/>
    <lineage>
        <taxon>Bacteria</taxon>
        <taxon>Pseudomonadati</taxon>
        <taxon>Pseudomonadota</taxon>
        <taxon>Alphaproteobacteria</taxon>
        <taxon>Hyphomicrobiales</taxon>
        <taxon>Chelatococcaceae</taxon>
        <taxon>Camelimonas</taxon>
    </lineage>
</organism>
<evidence type="ECO:0000313" key="3">
    <source>
        <dbReference type="Proteomes" id="UP000294881"/>
    </source>
</evidence>
<gene>
    <name evidence="2" type="ORF">EV666_1165</name>
</gene>
<protein>
    <submittedName>
        <fullName evidence="2">Uncharacterized protein</fullName>
    </submittedName>
</protein>
<feature type="region of interest" description="Disordered" evidence="1">
    <location>
        <begin position="116"/>
        <end position="172"/>
    </location>
</feature>
<comment type="caution">
    <text evidence="2">The sequence shown here is derived from an EMBL/GenBank/DDBJ whole genome shotgun (WGS) entry which is preliminary data.</text>
</comment>
<dbReference type="RefSeq" id="WP_132009976.1">
    <property type="nucleotide sequence ID" value="NZ_JBHUNN010000002.1"/>
</dbReference>
<evidence type="ECO:0000313" key="2">
    <source>
        <dbReference type="EMBL" id="TCO09973.1"/>
    </source>
</evidence>
<name>A0A4R2GQ31_9HYPH</name>
<keyword evidence="3" id="KW-1185">Reference proteome</keyword>
<reference evidence="2 3" key="1">
    <citation type="submission" date="2019-03" db="EMBL/GenBank/DDBJ databases">
        <title>Genomic Encyclopedia of Type Strains, Phase IV (KMG-IV): sequencing the most valuable type-strain genomes for metagenomic binning, comparative biology and taxonomic classification.</title>
        <authorList>
            <person name="Goeker M."/>
        </authorList>
    </citation>
    <scope>NUCLEOTIDE SEQUENCE [LARGE SCALE GENOMIC DNA]</scope>
    <source>
        <strain evidence="2 3">DSM 22958</strain>
    </source>
</reference>
<dbReference type="Proteomes" id="UP000294881">
    <property type="component" value="Unassembled WGS sequence"/>
</dbReference>
<dbReference type="AlphaFoldDB" id="A0A4R2GQ31"/>
<dbReference type="EMBL" id="SLWL01000016">
    <property type="protein sequence ID" value="TCO09973.1"/>
    <property type="molecule type" value="Genomic_DNA"/>
</dbReference>
<accession>A0A4R2GQ31</accession>
<dbReference type="OrthoDB" id="7949760at2"/>
<sequence length="172" mass="19159">MAIETRAERRLLSRDELELVVLTRRSEITAVADADLRKTVSLLRERRDRARAIARQQRREMRGKAHASTPASDNSGSKMKARVLSGAIQRANRELSRRQAVAARQELVSNSRRALKLKNAARKPAVPKGGRTANEGMLPNPSKKAERIGSPMEAGRVSQFVKDAQARKDARD</sequence>
<evidence type="ECO:0000256" key="1">
    <source>
        <dbReference type="SAM" id="MobiDB-lite"/>
    </source>
</evidence>
<feature type="region of interest" description="Disordered" evidence="1">
    <location>
        <begin position="54"/>
        <end position="83"/>
    </location>
</feature>